<dbReference type="PANTHER" id="PTHR47151:SF2">
    <property type="entry name" value="AMINO ACID BINDING PROTEIN"/>
    <property type="match status" value="1"/>
</dbReference>
<keyword evidence="8" id="KW-1185">Reference proteome</keyword>
<keyword evidence="4" id="KW-0029">Amino-acid transport</keyword>
<keyword evidence="2" id="KW-0813">Transport</keyword>
<protein>
    <submittedName>
        <fullName evidence="7">Branched-chain amino acid ABC transporter, amino acid-binding protein</fullName>
    </submittedName>
</protein>
<dbReference type="PANTHER" id="PTHR47151">
    <property type="entry name" value="LEU/ILE/VAL-BINDING ABC TRANSPORTER SUBUNIT"/>
    <property type="match status" value="1"/>
</dbReference>
<sequence>MKLKNLLWVVVSLAFVFVSSSVFAAGVIKIGVQAPITGSFANEGQGIDNAVKMLVAQQNAKGGLLGKKLEVVTCDDEGTAVGGAICARKLVNDGVVAVIGTYSSTPAESAEPIYARAGVLQTSDATADSLTKHGYWTFFRNSCPNSAEATFTADFLVKDKHFKRIVVLSDYSTYATDLANATEATLKKIGGNVIYRGKIQAGSQNFTPILTKIKSMNPDVIYFSGYYTDGGLIRAQEVSLGMKAAFVGGDSNDNPEFFKLAGKASNGVYMINVPRPDILPYPLAKEFLRDYQARYHMMPPSIWTLFNADGLRAIMYAIEKTKTTDTKKLAAFLHNLKNFQGITGPITFTKDGERAGSRFMAYEIYNNNQYKVVYKED</sequence>
<dbReference type="STRING" id="1562698.DESAMIL20_1493"/>
<evidence type="ECO:0000259" key="6">
    <source>
        <dbReference type="Pfam" id="PF13458"/>
    </source>
</evidence>
<evidence type="ECO:0000256" key="2">
    <source>
        <dbReference type="ARBA" id="ARBA00022448"/>
    </source>
</evidence>
<dbReference type="Proteomes" id="UP000194141">
    <property type="component" value="Unassembled WGS sequence"/>
</dbReference>
<dbReference type="GO" id="GO:0006865">
    <property type="term" value="P:amino acid transport"/>
    <property type="evidence" value="ECO:0007669"/>
    <property type="project" value="UniProtKB-KW"/>
</dbReference>
<evidence type="ECO:0000313" key="7">
    <source>
        <dbReference type="EMBL" id="OSS41940.1"/>
    </source>
</evidence>
<name>A0A1X4XWM3_9BACT</name>
<comment type="similarity">
    <text evidence="1">Belongs to the leucine-binding protein family.</text>
</comment>
<dbReference type="InterPro" id="IPR028081">
    <property type="entry name" value="Leu-bd"/>
</dbReference>
<dbReference type="PRINTS" id="PR00337">
    <property type="entry name" value="LEUILEVALBP"/>
</dbReference>
<feature type="chain" id="PRO_5012123383" evidence="5">
    <location>
        <begin position="25"/>
        <end position="377"/>
    </location>
</feature>
<dbReference type="RefSeq" id="WP_086034195.1">
    <property type="nucleotide sequence ID" value="NZ_MDSU01000018.1"/>
</dbReference>
<organism evidence="7 8">
    <name type="scientific">Desulfurella amilsii</name>
    <dbReference type="NCBI Taxonomy" id="1562698"/>
    <lineage>
        <taxon>Bacteria</taxon>
        <taxon>Pseudomonadati</taxon>
        <taxon>Campylobacterota</taxon>
        <taxon>Desulfurellia</taxon>
        <taxon>Desulfurellales</taxon>
        <taxon>Desulfurellaceae</taxon>
        <taxon>Desulfurella</taxon>
    </lineage>
</organism>
<dbReference type="CDD" id="cd06342">
    <property type="entry name" value="PBP1_ABC_LIVBP-like"/>
    <property type="match status" value="1"/>
</dbReference>
<dbReference type="InterPro" id="IPR000709">
    <property type="entry name" value="Leu_Ile_Val-bd"/>
</dbReference>
<gene>
    <name evidence="7" type="ORF">DESAMIL20_1493</name>
</gene>
<feature type="signal peptide" evidence="5">
    <location>
        <begin position="1"/>
        <end position="24"/>
    </location>
</feature>
<evidence type="ECO:0000313" key="8">
    <source>
        <dbReference type="Proteomes" id="UP000194141"/>
    </source>
</evidence>
<evidence type="ECO:0000256" key="4">
    <source>
        <dbReference type="ARBA" id="ARBA00022970"/>
    </source>
</evidence>
<keyword evidence="3 5" id="KW-0732">Signal</keyword>
<evidence type="ECO:0000256" key="3">
    <source>
        <dbReference type="ARBA" id="ARBA00022729"/>
    </source>
</evidence>
<dbReference type="AlphaFoldDB" id="A0A1X4XWM3"/>
<dbReference type="Pfam" id="PF13458">
    <property type="entry name" value="Peripla_BP_6"/>
    <property type="match status" value="1"/>
</dbReference>
<dbReference type="InterPro" id="IPR028082">
    <property type="entry name" value="Peripla_BP_I"/>
</dbReference>
<evidence type="ECO:0000256" key="1">
    <source>
        <dbReference type="ARBA" id="ARBA00010062"/>
    </source>
</evidence>
<accession>A0A1X4XWM3</accession>
<proteinExistence type="inferred from homology"/>
<reference evidence="7 8" key="1">
    <citation type="journal article" date="2017" name="Front. Microbiol.">
        <title>Genome Sequence of Desulfurella amilsii Strain TR1 and Comparative Genomics of Desulfurellaceae Family.</title>
        <authorList>
            <person name="Florentino A.P."/>
            <person name="Stams A.J."/>
            <person name="Sanchez-Andrea I."/>
        </authorList>
    </citation>
    <scope>NUCLEOTIDE SEQUENCE [LARGE SCALE GENOMIC DNA]</scope>
    <source>
        <strain evidence="7 8">TR1</strain>
    </source>
</reference>
<dbReference type="OrthoDB" id="9772589at2"/>
<comment type="caution">
    <text evidence="7">The sequence shown here is derived from an EMBL/GenBank/DDBJ whole genome shotgun (WGS) entry which is preliminary data.</text>
</comment>
<dbReference type="Gene3D" id="3.40.50.2300">
    <property type="match status" value="2"/>
</dbReference>
<dbReference type="EMBL" id="MDSU01000018">
    <property type="protein sequence ID" value="OSS41940.1"/>
    <property type="molecule type" value="Genomic_DNA"/>
</dbReference>
<dbReference type="SUPFAM" id="SSF53822">
    <property type="entry name" value="Periplasmic binding protein-like I"/>
    <property type="match status" value="1"/>
</dbReference>
<feature type="domain" description="Leucine-binding protein" evidence="6">
    <location>
        <begin position="28"/>
        <end position="364"/>
    </location>
</feature>
<evidence type="ECO:0000256" key="5">
    <source>
        <dbReference type="SAM" id="SignalP"/>
    </source>
</evidence>